<protein>
    <recommendedName>
        <fullName evidence="6">Transcription factor Adf-1</fullName>
    </recommendedName>
</protein>
<dbReference type="PANTHER" id="PTHR12243">
    <property type="entry name" value="MADF DOMAIN TRANSCRIPTION FACTOR"/>
    <property type="match status" value="1"/>
</dbReference>
<comment type="subcellular location">
    <subcellularLocation>
        <location evidence="1">Nucleus</location>
    </subcellularLocation>
</comment>
<feature type="non-terminal residue" evidence="4">
    <location>
        <position position="407"/>
    </location>
</feature>
<organism evidence="4 5">
    <name type="scientific">Brenthis ino</name>
    <name type="common">lesser marbled fritillary</name>
    <dbReference type="NCBI Taxonomy" id="405034"/>
    <lineage>
        <taxon>Eukaryota</taxon>
        <taxon>Metazoa</taxon>
        <taxon>Ecdysozoa</taxon>
        <taxon>Arthropoda</taxon>
        <taxon>Hexapoda</taxon>
        <taxon>Insecta</taxon>
        <taxon>Pterygota</taxon>
        <taxon>Neoptera</taxon>
        <taxon>Endopterygota</taxon>
        <taxon>Lepidoptera</taxon>
        <taxon>Glossata</taxon>
        <taxon>Ditrysia</taxon>
        <taxon>Papilionoidea</taxon>
        <taxon>Nymphalidae</taxon>
        <taxon>Heliconiinae</taxon>
        <taxon>Argynnini</taxon>
        <taxon>Brenthis</taxon>
    </lineage>
</organism>
<reference evidence="4" key="1">
    <citation type="submission" date="2021-12" db="EMBL/GenBank/DDBJ databases">
        <authorList>
            <person name="Martin H S."/>
        </authorList>
    </citation>
    <scope>NUCLEOTIDE SEQUENCE</scope>
</reference>
<evidence type="ECO:0008006" key="6">
    <source>
        <dbReference type="Google" id="ProtNLM"/>
    </source>
</evidence>
<sequence>MIVQNHNSNLESSIPCESRVVIKADSSGVSRGRRRGAVSDSGSVFYSLTSRVGLYTRFRARYAMKVKVKGARAKNMDKLIAAVQARECLWDKSYRGHRNRFKLERYWNEVAAEVGTTSLNCRKRWKNLKDQCRKEMKKSPNDSEWPHFQKLKFIHHQFLAEDEGDEDTTDEVFNALDESIKRPKLGYTMRKKLLVNKRRTIDVDMNKLIELVQARDIIWNRQLKGHHNWYKLDESWKEVSQELGVTRDEARLKWKYLRDQARKEVRKQGSEWEYLPKLQFLTNQFNDYEGNDATEDHFTPDQDFDATTADQTNCFYIEPTTNEVSVKDDEFDEFDTKPIIMETDFYDDDDEAQKSAANSDTPEVTKDEDIGFFNSLIPHVKKLGPAKKLMLRMKIQELVYNTVYNET</sequence>
<evidence type="ECO:0000313" key="5">
    <source>
        <dbReference type="Proteomes" id="UP000838878"/>
    </source>
</evidence>
<dbReference type="EMBL" id="OV170229">
    <property type="protein sequence ID" value="CAH0731542.1"/>
    <property type="molecule type" value="Genomic_DNA"/>
</dbReference>
<dbReference type="InterPro" id="IPR039353">
    <property type="entry name" value="TF_Adf1"/>
</dbReference>
<dbReference type="PANTHER" id="PTHR12243:SF67">
    <property type="entry name" value="COREPRESSOR OF PANGOLIN, ISOFORM A-RELATED"/>
    <property type="match status" value="1"/>
</dbReference>
<dbReference type="SMART" id="SM00595">
    <property type="entry name" value="MADF"/>
    <property type="match status" value="2"/>
</dbReference>
<dbReference type="Proteomes" id="UP000838878">
    <property type="component" value="Chromosome 9"/>
</dbReference>
<keyword evidence="5" id="KW-1185">Reference proteome</keyword>
<dbReference type="InterPro" id="IPR006578">
    <property type="entry name" value="MADF-dom"/>
</dbReference>
<proteinExistence type="predicted"/>
<dbReference type="GO" id="GO:0005634">
    <property type="term" value="C:nucleus"/>
    <property type="evidence" value="ECO:0007669"/>
    <property type="project" value="UniProtKB-SubCell"/>
</dbReference>
<keyword evidence="1" id="KW-0539">Nucleus</keyword>
<dbReference type="OrthoDB" id="7294180at2759"/>
<accession>A0A8J9V587</accession>
<feature type="domain" description="BESS" evidence="3">
    <location>
        <begin position="366"/>
        <end position="405"/>
    </location>
</feature>
<evidence type="ECO:0000313" key="4">
    <source>
        <dbReference type="EMBL" id="CAH0731542.1"/>
    </source>
</evidence>
<dbReference type="PROSITE" id="PS51031">
    <property type="entry name" value="BESS"/>
    <property type="match status" value="1"/>
</dbReference>
<dbReference type="AlphaFoldDB" id="A0A8J9V587"/>
<dbReference type="InterPro" id="IPR004210">
    <property type="entry name" value="BESS_motif"/>
</dbReference>
<name>A0A8J9V587_9NEOP</name>
<evidence type="ECO:0000256" key="1">
    <source>
        <dbReference type="PROSITE-ProRule" id="PRU00371"/>
    </source>
</evidence>
<feature type="domain" description="MADF" evidence="2">
    <location>
        <begin position="207"/>
        <end position="286"/>
    </location>
</feature>
<dbReference type="PROSITE" id="PS51029">
    <property type="entry name" value="MADF"/>
    <property type="match status" value="2"/>
</dbReference>
<gene>
    <name evidence="4" type="ORF">BINO364_LOCUS16380</name>
</gene>
<evidence type="ECO:0000259" key="3">
    <source>
        <dbReference type="PROSITE" id="PS51031"/>
    </source>
</evidence>
<dbReference type="Pfam" id="PF10545">
    <property type="entry name" value="MADF_DNA_bdg"/>
    <property type="match status" value="2"/>
</dbReference>
<dbReference type="GO" id="GO:0003677">
    <property type="term" value="F:DNA binding"/>
    <property type="evidence" value="ECO:0007669"/>
    <property type="project" value="InterPro"/>
</dbReference>
<feature type="domain" description="MADF" evidence="2">
    <location>
        <begin position="78"/>
        <end position="159"/>
    </location>
</feature>
<dbReference type="Pfam" id="PF02944">
    <property type="entry name" value="BESS"/>
    <property type="match status" value="1"/>
</dbReference>
<evidence type="ECO:0000259" key="2">
    <source>
        <dbReference type="PROSITE" id="PS51029"/>
    </source>
</evidence>